<dbReference type="InterPro" id="IPR019420">
    <property type="entry name" value="7TM_GPCR_serpentine_rcpt_Srbc"/>
</dbReference>
<accession>A0A183EK11</accession>
<protein>
    <submittedName>
        <fullName evidence="4">G_PROTEIN_RECEP_F1_2 domain-containing protein</fullName>
    </submittedName>
</protein>
<evidence type="ECO:0000313" key="2">
    <source>
        <dbReference type="EMBL" id="VDN37952.1"/>
    </source>
</evidence>
<dbReference type="Gene3D" id="1.20.1070.10">
    <property type="entry name" value="Rhodopsin 7-helix transmembrane proteins"/>
    <property type="match status" value="1"/>
</dbReference>
<dbReference type="Proteomes" id="UP000271098">
    <property type="component" value="Unassembled WGS sequence"/>
</dbReference>
<dbReference type="OrthoDB" id="5841990at2759"/>
<dbReference type="PANTHER" id="PTHR46955:SF5">
    <property type="entry name" value="G_PROTEIN_RECEP_F1_2 DOMAIN-CONTAINING PROTEIN"/>
    <property type="match status" value="1"/>
</dbReference>
<keyword evidence="1" id="KW-1133">Transmembrane helix</keyword>
<organism evidence="4">
    <name type="scientific">Gongylonema pulchrum</name>
    <dbReference type="NCBI Taxonomy" id="637853"/>
    <lineage>
        <taxon>Eukaryota</taxon>
        <taxon>Metazoa</taxon>
        <taxon>Ecdysozoa</taxon>
        <taxon>Nematoda</taxon>
        <taxon>Chromadorea</taxon>
        <taxon>Rhabditida</taxon>
        <taxon>Spirurina</taxon>
        <taxon>Spiruromorpha</taxon>
        <taxon>Spiruroidea</taxon>
        <taxon>Gongylonematidae</taxon>
        <taxon>Gongylonema</taxon>
    </lineage>
</organism>
<feature type="transmembrane region" description="Helical" evidence="1">
    <location>
        <begin position="63"/>
        <end position="85"/>
    </location>
</feature>
<dbReference type="PANTHER" id="PTHR46955">
    <property type="entry name" value="PROTEIN CBG01349-RELATED"/>
    <property type="match status" value="1"/>
</dbReference>
<dbReference type="InterPro" id="IPR052322">
    <property type="entry name" value="Mito_rRNA_Mtase_NSUN4"/>
</dbReference>
<reference evidence="4" key="1">
    <citation type="submission" date="2016-06" db="UniProtKB">
        <authorList>
            <consortium name="WormBaseParasite"/>
        </authorList>
    </citation>
    <scope>IDENTIFICATION</scope>
</reference>
<proteinExistence type="predicted"/>
<keyword evidence="1" id="KW-0812">Transmembrane</keyword>
<feature type="transmembrane region" description="Helical" evidence="1">
    <location>
        <begin position="218"/>
        <end position="243"/>
    </location>
</feature>
<sequence>MSDCISIGRERLICAYDLFYKQLCLLTLKIRSLFAGGIPRNMVLDEAWNRTTQLSGHAGVLPVHVIAFVLAIANFLLNSFICLAFHRNRRLFNKCHLYIFFAFAFTNCLSGLFSQPTLINLFIHNNLNCPRWTIMIGSVFEIALDRVRKILTIAIALERNYAVFFPSQCYVMDHYKFAYRFCMLAVIWGTCDSLAMVAEDSFEKIRVHCVTTSSSGPYFHAYFLISSIVMGAILLVTYSLFLIKLSVMTESLSICRSDIRAQAIRENNRQ</sequence>
<dbReference type="WBParaSite" id="GPUH_0002132701-mRNA-1">
    <property type="protein sequence ID" value="GPUH_0002132701-mRNA-1"/>
    <property type="gene ID" value="GPUH_0002132701"/>
</dbReference>
<reference evidence="2 3" key="2">
    <citation type="submission" date="2018-11" db="EMBL/GenBank/DDBJ databases">
        <authorList>
            <consortium name="Pathogen Informatics"/>
        </authorList>
    </citation>
    <scope>NUCLEOTIDE SEQUENCE [LARGE SCALE GENOMIC DNA]</scope>
</reference>
<name>A0A183EK11_9BILA</name>
<dbReference type="Pfam" id="PF10316">
    <property type="entry name" value="7TM_GPCR_Srbc"/>
    <property type="match status" value="1"/>
</dbReference>
<evidence type="ECO:0000256" key="1">
    <source>
        <dbReference type="SAM" id="Phobius"/>
    </source>
</evidence>
<keyword evidence="1" id="KW-0472">Membrane</keyword>
<dbReference type="CDD" id="cd00637">
    <property type="entry name" value="7tm_classA_rhodopsin-like"/>
    <property type="match status" value="1"/>
</dbReference>
<keyword evidence="3" id="KW-1185">Reference proteome</keyword>
<dbReference type="SUPFAM" id="SSF81321">
    <property type="entry name" value="Family A G protein-coupled receptor-like"/>
    <property type="match status" value="1"/>
</dbReference>
<evidence type="ECO:0000313" key="4">
    <source>
        <dbReference type="WBParaSite" id="GPUH_0002132701-mRNA-1"/>
    </source>
</evidence>
<gene>
    <name evidence="2" type="ORF">GPUH_LOCUS21299</name>
</gene>
<dbReference type="EMBL" id="UYRT01092264">
    <property type="protein sequence ID" value="VDN37952.1"/>
    <property type="molecule type" value="Genomic_DNA"/>
</dbReference>
<feature type="transmembrane region" description="Helical" evidence="1">
    <location>
        <begin position="97"/>
        <end position="114"/>
    </location>
</feature>
<dbReference type="AlphaFoldDB" id="A0A183EK11"/>
<evidence type="ECO:0000313" key="3">
    <source>
        <dbReference type="Proteomes" id="UP000271098"/>
    </source>
</evidence>